<dbReference type="VEuPathDB" id="FungiDB:BON22_3908"/>
<proteinExistence type="predicted"/>
<dbReference type="EMBL" id="MPUK01000008">
    <property type="protein sequence ID" value="ONH66271.1"/>
    <property type="molecule type" value="Genomic_DNA"/>
</dbReference>
<sequence>MVQAKYQCHGTTKAGLRCKIHVSENGGYCHYHVSQGHHTWSHPSTIEEVAHLFTRTTSREHPKFTYSAGIQQQQKKATKDKSGFIYVYTLVHLLEKSPKKKDWLLIKQAGKHHSTRFDPRKETLIKVGLTQGSVQNRLKQWEKQCSHKLCSVDPYALKKKKSRKRSLIALFKGLKIKNDLELKNYKTESEGFYCNGKLYEIEQCIHRWLGAKYGRGDVACHGCKTDSALGHGVHIEWFKVPRADLRAVFLFIDNLVSQYV</sequence>
<evidence type="ECO:0000313" key="3">
    <source>
        <dbReference type="Proteomes" id="UP000189513"/>
    </source>
</evidence>
<gene>
    <name evidence="2" type="ORF">BON22_3908</name>
    <name evidence="1" type="ORF">CYFA0S_14e02696g</name>
</gene>
<dbReference type="OMA" id="YNIHVEW"/>
<dbReference type="Pfam" id="PF13455">
    <property type="entry name" value="MUG113"/>
    <property type="match status" value="1"/>
</dbReference>
<dbReference type="InterPro" id="IPR053006">
    <property type="entry name" value="Meiosis_regulatory"/>
</dbReference>
<organism evidence="1">
    <name type="scientific">Cyberlindnera fabianii</name>
    <name type="common">Yeast</name>
    <name type="synonym">Hansenula fabianii</name>
    <dbReference type="NCBI Taxonomy" id="36022"/>
    <lineage>
        <taxon>Eukaryota</taxon>
        <taxon>Fungi</taxon>
        <taxon>Dikarya</taxon>
        <taxon>Ascomycota</taxon>
        <taxon>Saccharomycotina</taxon>
        <taxon>Saccharomycetes</taxon>
        <taxon>Phaffomycetales</taxon>
        <taxon>Phaffomycetaceae</taxon>
        <taxon>Cyberlindnera</taxon>
    </lineage>
</organism>
<reference evidence="3" key="2">
    <citation type="journal article" date="2017" name="Genome Announc.">
        <title>Genome sequences of Cyberlindnera fabianii 65, Pichia kudriavzevii 129, and Saccharomyces cerevisiae 131 isolated from fermented masau fruits in Zimbabwe.</title>
        <authorList>
            <person name="van Rijswijck I.M.H."/>
            <person name="Derks M.F.L."/>
            <person name="Abee T."/>
            <person name="de Ridder D."/>
            <person name="Smid E.J."/>
        </authorList>
    </citation>
    <scope>NUCLEOTIDE SEQUENCE [LARGE SCALE GENOMIC DNA]</scope>
    <source>
        <strain evidence="3">65</strain>
    </source>
</reference>
<dbReference type="PANTHER" id="PTHR28094">
    <property type="entry name" value="MEIOTICALLY UP-REGULATED GENE 113 PROTEIN"/>
    <property type="match status" value="1"/>
</dbReference>
<evidence type="ECO:0000313" key="1">
    <source>
        <dbReference type="EMBL" id="CDR44436.1"/>
    </source>
</evidence>
<protein>
    <submittedName>
        <fullName evidence="1">CYFA0S14e02696g1_1</fullName>
    </submittedName>
</protein>
<dbReference type="AlphaFoldDB" id="A0A061B4M1"/>
<dbReference type="EMBL" id="LK052899">
    <property type="protein sequence ID" value="CDR44436.1"/>
    <property type="molecule type" value="Genomic_DNA"/>
</dbReference>
<dbReference type="PANTHER" id="PTHR28094:SF1">
    <property type="entry name" value="MEIOTICALLY UP-REGULATED GENE 113 PROTEIN"/>
    <property type="match status" value="1"/>
</dbReference>
<dbReference type="OrthoDB" id="4074785at2759"/>
<accession>A0A061B4M1</accession>
<dbReference type="Proteomes" id="UP000189513">
    <property type="component" value="Unassembled WGS sequence"/>
</dbReference>
<reference evidence="1" key="1">
    <citation type="journal article" date="2014" name="Genome Announc.">
        <title>Genome sequence of the yeast Cyberlindnera fabianii (Hansenula fabianii).</title>
        <authorList>
            <person name="Freel K.C."/>
            <person name="Sarilar V."/>
            <person name="Neuveglise C."/>
            <person name="Devillers H."/>
            <person name="Friedrich A."/>
            <person name="Schacherer J."/>
        </authorList>
    </citation>
    <scope>NUCLEOTIDE SEQUENCE</scope>
    <source>
        <strain evidence="1">YJS4271</strain>
    </source>
</reference>
<keyword evidence="3" id="KW-1185">Reference proteome</keyword>
<name>A0A061B4M1_CYBFA</name>
<reference evidence="2" key="3">
    <citation type="submission" date="2017-01" db="EMBL/GenBank/DDBJ databases">
        <authorList>
            <person name="Mah S.A."/>
            <person name="Swanson W.J."/>
            <person name="Moy G.W."/>
            <person name="Vacquier V.D."/>
        </authorList>
    </citation>
    <scope>NUCLEOTIDE SEQUENCE [LARGE SCALE GENOMIC DNA]</scope>
    <source>
        <strain evidence="2">65</strain>
    </source>
</reference>
<evidence type="ECO:0000313" key="2">
    <source>
        <dbReference type="EMBL" id="ONH66271.1"/>
    </source>
</evidence>